<keyword evidence="1" id="KW-0175">Coiled coil</keyword>
<feature type="coiled-coil region" evidence="1">
    <location>
        <begin position="194"/>
        <end position="221"/>
    </location>
</feature>
<dbReference type="Gene3D" id="2.40.30.170">
    <property type="match status" value="1"/>
</dbReference>
<dbReference type="PANTHER" id="PTHR30469">
    <property type="entry name" value="MULTIDRUG RESISTANCE PROTEIN MDTA"/>
    <property type="match status" value="1"/>
</dbReference>
<dbReference type="SUPFAM" id="SSF111369">
    <property type="entry name" value="HlyD-like secretion proteins"/>
    <property type="match status" value="1"/>
</dbReference>
<reference evidence="3" key="1">
    <citation type="submission" date="2022-06" db="EMBL/GenBank/DDBJ databases">
        <title>Alkalimarinus sp. nov., isolated from gut of a Alitta virens.</title>
        <authorList>
            <person name="Yang A.I."/>
            <person name="Shin N.-R."/>
        </authorList>
    </citation>
    <scope>NUCLEOTIDE SEQUENCE</scope>
    <source>
        <strain evidence="3">A2M4</strain>
    </source>
</reference>
<evidence type="ECO:0000256" key="2">
    <source>
        <dbReference type="SAM" id="Phobius"/>
    </source>
</evidence>
<name>A0ABY6N017_9ALTE</name>
<keyword evidence="2" id="KW-0472">Membrane</keyword>
<sequence>MEQTSKTKALIKRFLPLIIVAITVLIMFVLMASRPVPQTKEQDEKSWAVSTEIATRAPVHPQLELLGTIESPYMTQISAAINADVLRVPVREGNYVTKGDILVELDDVEARLNLQQKQANVVEIKALIMAENNRYQSDLVALKSEQSLLDIAKRSVERQRKLEKSNLTSQELIDNASNKLEQQALSVNSRQLSISDHNSRINQLSANLARAKADVTDAELDLARTNVTAPYNGQIIRVNVSPGGRVRLGEPIVELYDSSQIEVRAQIPDKSISLIQSSLKAGAPLEATVSIYGEDVTLILSRLSGKTNAGSGGVDGLFKATSDNPPFIIGGSVKLVLNLPPLDTAITAPISAVYGTDRIYSVKDQRLVSVKASIIGAYFDKNGQQRLILETPLASGEPFITTQLPNAIDGLKVTVREPSS</sequence>
<evidence type="ECO:0000256" key="1">
    <source>
        <dbReference type="SAM" id="Coils"/>
    </source>
</evidence>
<keyword evidence="4" id="KW-1185">Reference proteome</keyword>
<dbReference type="Gene3D" id="1.10.287.470">
    <property type="entry name" value="Helix hairpin bin"/>
    <property type="match status" value="1"/>
</dbReference>
<dbReference type="RefSeq" id="WP_265046922.1">
    <property type="nucleotide sequence ID" value="NZ_CP100390.1"/>
</dbReference>
<keyword evidence="2" id="KW-0812">Transmembrane</keyword>
<proteinExistence type="predicted"/>
<feature type="transmembrane region" description="Helical" evidence="2">
    <location>
        <begin position="14"/>
        <end position="32"/>
    </location>
</feature>
<dbReference type="Gene3D" id="2.40.50.100">
    <property type="match status" value="1"/>
</dbReference>
<accession>A0ABY6N017</accession>
<dbReference type="Proteomes" id="UP001163739">
    <property type="component" value="Chromosome"/>
</dbReference>
<dbReference type="EMBL" id="CP100390">
    <property type="protein sequence ID" value="UZE95433.1"/>
    <property type="molecule type" value="Genomic_DNA"/>
</dbReference>
<gene>
    <name evidence="3" type="ORF">NKI27_15360</name>
</gene>
<evidence type="ECO:0000313" key="3">
    <source>
        <dbReference type="EMBL" id="UZE95433.1"/>
    </source>
</evidence>
<dbReference type="PANTHER" id="PTHR30469:SF15">
    <property type="entry name" value="HLYD FAMILY OF SECRETION PROTEINS"/>
    <property type="match status" value="1"/>
</dbReference>
<organism evidence="3 4">
    <name type="scientific">Alkalimarinus alittae</name>
    <dbReference type="NCBI Taxonomy" id="2961619"/>
    <lineage>
        <taxon>Bacteria</taxon>
        <taxon>Pseudomonadati</taxon>
        <taxon>Pseudomonadota</taxon>
        <taxon>Gammaproteobacteria</taxon>
        <taxon>Alteromonadales</taxon>
        <taxon>Alteromonadaceae</taxon>
        <taxon>Alkalimarinus</taxon>
    </lineage>
</organism>
<protein>
    <submittedName>
        <fullName evidence="3">Biotin/lipoyl-binding protein</fullName>
    </submittedName>
</protein>
<evidence type="ECO:0000313" key="4">
    <source>
        <dbReference type="Proteomes" id="UP001163739"/>
    </source>
</evidence>
<keyword evidence="2" id="KW-1133">Transmembrane helix</keyword>